<feature type="region of interest" description="Disordered" evidence="4">
    <location>
        <begin position="368"/>
        <end position="390"/>
    </location>
</feature>
<dbReference type="SUPFAM" id="SSF48403">
    <property type="entry name" value="Ankyrin repeat"/>
    <property type="match status" value="1"/>
</dbReference>
<evidence type="ECO:0000313" key="5">
    <source>
        <dbReference type="EMBL" id="CAK0868090.1"/>
    </source>
</evidence>
<dbReference type="Gene3D" id="3.40.50.1240">
    <property type="entry name" value="Phosphoglycerate mutase-like"/>
    <property type="match status" value="1"/>
</dbReference>
<protein>
    <submittedName>
        <fullName evidence="5">Uncharacterized protein</fullName>
    </submittedName>
</protein>
<evidence type="ECO:0000313" key="6">
    <source>
        <dbReference type="Proteomes" id="UP001189429"/>
    </source>
</evidence>
<feature type="compositionally biased region" description="Low complexity" evidence="4">
    <location>
        <begin position="323"/>
        <end position="341"/>
    </location>
</feature>
<evidence type="ECO:0000256" key="2">
    <source>
        <dbReference type="ARBA" id="ARBA00023043"/>
    </source>
</evidence>
<dbReference type="PROSITE" id="PS50297">
    <property type="entry name" value="ANK_REP_REGION"/>
    <property type="match status" value="2"/>
</dbReference>
<keyword evidence="1" id="KW-0677">Repeat</keyword>
<organism evidence="5 6">
    <name type="scientific">Prorocentrum cordatum</name>
    <dbReference type="NCBI Taxonomy" id="2364126"/>
    <lineage>
        <taxon>Eukaryota</taxon>
        <taxon>Sar</taxon>
        <taxon>Alveolata</taxon>
        <taxon>Dinophyceae</taxon>
        <taxon>Prorocentrales</taxon>
        <taxon>Prorocentraceae</taxon>
        <taxon>Prorocentrum</taxon>
    </lineage>
</organism>
<dbReference type="Pfam" id="PF00300">
    <property type="entry name" value="His_Phos_1"/>
    <property type="match status" value="1"/>
</dbReference>
<dbReference type="PANTHER" id="PTHR24171:SF9">
    <property type="entry name" value="ANKYRIN REPEAT DOMAIN-CONTAINING PROTEIN 39"/>
    <property type="match status" value="1"/>
</dbReference>
<accession>A0ABN9V5F5</accession>
<evidence type="ECO:0000256" key="1">
    <source>
        <dbReference type="ARBA" id="ARBA00022737"/>
    </source>
</evidence>
<feature type="compositionally biased region" description="Basic residues" evidence="4">
    <location>
        <begin position="368"/>
        <end position="379"/>
    </location>
</feature>
<sequence>MDLRRCGRKPSPKTTRPSTWPSWCPKPIAAAEAEPADASASPAAVSADAPEAAKGHVRLFRYALDALTVLLLLDGCRRWRNHGQPKADGSEDAPPRGSEAFQRLVRAAAAGDEATARELLRGGASASEADLWGCTALHAAAKGGARGLAAQLLDLGADLHAADAWDDTPLHTAARAGRAGVCGLLVERGARLDAANAQSWTPLVVAGHAEHRDVCLLLLGMGAGVGGLPRKELPALLRELLPGDEWPTDEDWEEHMKEPRAFSRVATASLAPNSWPARGEQRHLSSCGNQDRLGLRPSRPSGGRVRAQAMSAPVLAALAAGGPCRQAAPPGRRAAHPGTPRSAAGLRGTAAGVLPTAASLLLAGRRPARRAARAGRRRPGAAARRALSQYPGGQDVGEPFTLVAGAKAIELGPACRLVHLVRHAEALVNAAGRVFPKGDPRKKAVRQDAQYFDSPLSERGLAQSRALRAGALEGRAVPPAVGLVASSTLTRALQTSTEAFGCADTGGPRLVAHEALREFCSKDFQPCDSRRPPADLSSAFPHADFRHVPPGPDALLAPGKVETPESADARIRWFFAWLREQPERNVACVAHFQILTRILKNHLEPAGFNGSSYGDLTNLEIRSVPIAFL</sequence>
<dbReference type="InterPro" id="IPR036770">
    <property type="entry name" value="Ankyrin_rpt-contain_sf"/>
</dbReference>
<feature type="region of interest" description="Disordered" evidence="4">
    <location>
        <begin position="323"/>
        <end position="344"/>
    </location>
</feature>
<feature type="repeat" description="ANK" evidence="3">
    <location>
        <begin position="165"/>
        <end position="197"/>
    </location>
</feature>
<dbReference type="PROSITE" id="PS50088">
    <property type="entry name" value="ANK_REPEAT"/>
    <property type="match status" value="2"/>
</dbReference>
<evidence type="ECO:0000256" key="3">
    <source>
        <dbReference type="PROSITE-ProRule" id="PRU00023"/>
    </source>
</evidence>
<keyword evidence="2 3" id="KW-0040">ANK repeat</keyword>
<reference evidence="5" key="1">
    <citation type="submission" date="2023-10" db="EMBL/GenBank/DDBJ databases">
        <authorList>
            <person name="Chen Y."/>
            <person name="Shah S."/>
            <person name="Dougan E. K."/>
            <person name="Thang M."/>
            <person name="Chan C."/>
        </authorList>
    </citation>
    <scope>NUCLEOTIDE SEQUENCE [LARGE SCALE GENOMIC DNA]</scope>
</reference>
<feature type="region of interest" description="Disordered" evidence="4">
    <location>
        <begin position="274"/>
        <end position="304"/>
    </location>
</feature>
<dbReference type="InterPro" id="IPR029033">
    <property type="entry name" value="His_PPase_superfam"/>
</dbReference>
<dbReference type="SUPFAM" id="SSF53254">
    <property type="entry name" value="Phosphoglycerate mutase-like"/>
    <property type="match status" value="1"/>
</dbReference>
<name>A0ABN9V5F5_9DINO</name>
<feature type="compositionally biased region" description="Polar residues" evidence="4">
    <location>
        <begin position="12"/>
        <end position="21"/>
    </location>
</feature>
<dbReference type="InterPro" id="IPR002110">
    <property type="entry name" value="Ankyrin_rpt"/>
</dbReference>
<dbReference type="PANTHER" id="PTHR24171">
    <property type="entry name" value="ANKYRIN REPEAT DOMAIN-CONTAINING PROTEIN 39-RELATED"/>
    <property type="match status" value="1"/>
</dbReference>
<gene>
    <name evidence="5" type="ORF">PCOR1329_LOCUS54866</name>
</gene>
<dbReference type="SMART" id="SM00855">
    <property type="entry name" value="PGAM"/>
    <property type="match status" value="1"/>
</dbReference>
<dbReference type="Gene3D" id="1.25.40.20">
    <property type="entry name" value="Ankyrin repeat-containing domain"/>
    <property type="match status" value="1"/>
</dbReference>
<keyword evidence="6" id="KW-1185">Reference proteome</keyword>
<dbReference type="SMART" id="SM00248">
    <property type="entry name" value="ANK"/>
    <property type="match status" value="4"/>
</dbReference>
<feature type="compositionally biased region" description="Basic residues" evidence="4">
    <location>
        <begin position="1"/>
        <end position="11"/>
    </location>
</feature>
<feature type="region of interest" description="Disordered" evidence="4">
    <location>
        <begin position="1"/>
        <end position="24"/>
    </location>
</feature>
<dbReference type="InterPro" id="IPR013078">
    <property type="entry name" value="His_Pase_superF_clade-1"/>
</dbReference>
<proteinExistence type="predicted"/>
<dbReference type="Pfam" id="PF12796">
    <property type="entry name" value="Ank_2"/>
    <property type="match status" value="1"/>
</dbReference>
<dbReference type="EMBL" id="CAUYUJ010016715">
    <property type="protein sequence ID" value="CAK0868090.1"/>
    <property type="molecule type" value="Genomic_DNA"/>
</dbReference>
<evidence type="ECO:0000256" key="4">
    <source>
        <dbReference type="SAM" id="MobiDB-lite"/>
    </source>
</evidence>
<comment type="caution">
    <text evidence="5">The sequence shown here is derived from an EMBL/GenBank/DDBJ whole genome shotgun (WGS) entry which is preliminary data.</text>
</comment>
<dbReference type="Proteomes" id="UP001189429">
    <property type="component" value="Unassembled WGS sequence"/>
</dbReference>
<dbReference type="CDD" id="cd07067">
    <property type="entry name" value="HP_PGM_like"/>
    <property type="match status" value="1"/>
</dbReference>
<feature type="repeat" description="ANK" evidence="3">
    <location>
        <begin position="132"/>
        <end position="164"/>
    </location>
</feature>